<feature type="domain" description="Peptidase M28" evidence="4">
    <location>
        <begin position="106"/>
        <end position="329"/>
    </location>
</feature>
<keyword evidence="2" id="KW-0012">Acyltransferase</keyword>
<protein>
    <submittedName>
        <fullName evidence="5">Leucine aminopeptidase</fullName>
    </submittedName>
</protein>
<reference evidence="5 6" key="1">
    <citation type="submission" date="2014-04" db="EMBL/GenBank/DDBJ databases">
        <authorList>
            <person name="Sears C."/>
            <person name="Carroll K."/>
            <person name="Sack B.R."/>
            <person name="Qadri F."/>
            <person name="Myers L.L."/>
            <person name="Chung G.-T."/>
            <person name="Escheverria P."/>
            <person name="Fraser C.M."/>
            <person name="Sadzewicz L."/>
            <person name="Shefchek K.A."/>
            <person name="Tallon L."/>
            <person name="Das S.P."/>
            <person name="Daugherty S."/>
            <person name="Mongodin E.F."/>
        </authorList>
    </citation>
    <scope>NUCLEOTIDE SEQUENCE [LARGE SCALE GENOMIC DNA]</scope>
    <source>
        <strain evidence="5 6">3975 RP4</strain>
    </source>
</reference>
<accession>A0A069SGS5</accession>
<dbReference type="GO" id="GO:0008270">
    <property type="term" value="F:zinc ion binding"/>
    <property type="evidence" value="ECO:0007669"/>
    <property type="project" value="TreeGrafter"/>
</dbReference>
<dbReference type="EMBL" id="JNHM01000033">
    <property type="protein sequence ID" value="KDS52918.1"/>
    <property type="molecule type" value="Genomic_DNA"/>
</dbReference>
<name>A0A069SGS5_PHOVU</name>
<dbReference type="InterPro" id="IPR040234">
    <property type="entry name" value="QC/QCL"/>
</dbReference>
<dbReference type="Gene3D" id="3.40.630.10">
    <property type="entry name" value="Zn peptidases"/>
    <property type="match status" value="1"/>
</dbReference>
<keyword evidence="3" id="KW-0732">Signal</keyword>
<keyword evidence="1" id="KW-0808">Transferase</keyword>
<proteinExistence type="predicted"/>
<dbReference type="Pfam" id="PF04389">
    <property type="entry name" value="Peptidase_M28"/>
    <property type="match status" value="1"/>
</dbReference>
<evidence type="ECO:0000256" key="1">
    <source>
        <dbReference type="ARBA" id="ARBA00022679"/>
    </source>
</evidence>
<feature type="chain" id="PRO_5001666527" evidence="3">
    <location>
        <begin position="21"/>
        <end position="334"/>
    </location>
</feature>
<dbReference type="PATRIC" id="fig|1339352.3.peg.2806"/>
<dbReference type="Proteomes" id="UP000027661">
    <property type="component" value="Unassembled WGS sequence"/>
</dbReference>
<sequence>MKIRNVLVIPFLLLVLTAVSCGNSKSRNDRTETVDKEVIKAPEFDADSAYQYIQVQADFGPRVPNTQAHKECGEYLAGQLEKFGAKVYNQYADLIAYDGTILKSRNIIGAYKPESKKRILLCAHWDSRPYADNDPDPKNHHTPILGVNDGASGVGVLLEIARQIQKEQPALGIDIVFFDSEDYGIPEFYDGKYKQDTWCLGSQYWARTPHVQNYNARYGILLDMVGGKDATFYYEGYSARTARSEMKKIWKKAHELGYGKYFVKEDGGETVDDHIYVNKLARIPCVDIINYDADNPQSSFGSFWHTVNDTMENIDRNTLKAVGQTVMDVIYNEK</sequence>
<evidence type="ECO:0000259" key="4">
    <source>
        <dbReference type="Pfam" id="PF04389"/>
    </source>
</evidence>
<keyword evidence="5" id="KW-0645">Protease</keyword>
<evidence type="ECO:0000313" key="5">
    <source>
        <dbReference type="EMBL" id="KDS52918.1"/>
    </source>
</evidence>
<dbReference type="RefSeq" id="WP_005838776.1">
    <property type="nucleotide sequence ID" value="NZ_JNHM01000033.1"/>
</dbReference>
<evidence type="ECO:0000256" key="3">
    <source>
        <dbReference type="SAM" id="SignalP"/>
    </source>
</evidence>
<dbReference type="AlphaFoldDB" id="A0A069SGS5"/>
<dbReference type="PANTHER" id="PTHR12283:SF6">
    <property type="entry name" value="GLUTAMINYL-PEPTIDE CYCLOTRANSFERASE-RELATED"/>
    <property type="match status" value="1"/>
</dbReference>
<evidence type="ECO:0000313" key="6">
    <source>
        <dbReference type="Proteomes" id="UP000027661"/>
    </source>
</evidence>
<keyword evidence="5" id="KW-0378">Hydrolase</keyword>
<keyword evidence="5" id="KW-0031">Aminopeptidase</keyword>
<dbReference type="PROSITE" id="PS51257">
    <property type="entry name" value="PROKAR_LIPOPROTEIN"/>
    <property type="match status" value="1"/>
</dbReference>
<gene>
    <name evidence="5" type="ORF">M099_2915</name>
</gene>
<dbReference type="InterPro" id="IPR007484">
    <property type="entry name" value="Peptidase_M28"/>
</dbReference>
<organism evidence="5 6">
    <name type="scientific">Phocaeicola vulgatus str. 3975 RP4</name>
    <dbReference type="NCBI Taxonomy" id="1339352"/>
    <lineage>
        <taxon>Bacteria</taxon>
        <taxon>Pseudomonadati</taxon>
        <taxon>Bacteroidota</taxon>
        <taxon>Bacteroidia</taxon>
        <taxon>Bacteroidales</taxon>
        <taxon>Bacteroidaceae</taxon>
        <taxon>Phocaeicola</taxon>
    </lineage>
</organism>
<comment type="caution">
    <text evidence="5">The sequence shown here is derived from an EMBL/GenBank/DDBJ whole genome shotgun (WGS) entry which is preliminary data.</text>
</comment>
<dbReference type="GO" id="GO:0004177">
    <property type="term" value="F:aminopeptidase activity"/>
    <property type="evidence" value="ECO:0007669"/>
    <property type="project" value="UniProtKB-KW"/>
</dbReference>
<dbReference type="GO" id="GO:0016603">
    <property type="term" value="F:glutaminyl-peptide cyclotransferase activity"/>
    <property type="evidence" value="ECO:0007669"/>
    <property type="project" value="TreeGrafter"/>
</dbReference>
<dbReference type="CDD" id="cd08656">
    <property type="entry name" value="M28_like"/>
    <property type="match status" value="1"/>
</dbReference>
<dbReference type="SUPFAM" id="SSF53187">
    <property type="entry name" value="Zn-dependent exopeptidases"/>
    <property type="match status" value="1"/>
</dbReference>
<evidence type="ECO:0000256" key="2">
    <source>
        <dbReference type="ARBA" id="ARBA00023315"/>
    </source>
</evidence>
<feature type="signal peptide" evidence="3">
    <location>
        <begin position="1"/>
        <end position="20"/>
    </location>
</feature>
<dbReference type="PANTHER" id="PTHR12283">
    <property type="entry name" value="GLUTAMINYL-PEPTIDE CYCLOTRANSFERASE"/>
    <property type="match status" value="1"/>
</dbReference>